<evidence type="ECO:0000313" key="3">
    <source>
        <dbReference type="RefSeq" id="XP_031430019.1"/>
    </source>
</evidence>
<reference evidence="2 3" key="1">
    <citation type="submission" date="2025-04" db="UniProtKB">
        <authorList>
            <consortium name="RefSeq"/>
        </authorList>
    </citation>
    <scope>IDENTIFICATION</scope>
</reference>
<dbReference type="RefSeq" id="XP_031430019.1">
    <property type="nucleotide sequence ID" value="XM_031574159.1"/>
</dbReference>
<proteinExistence type="predicted"/>
<gene>
    <name evidence="2" type="primary">LOC116221801</name>
    <name evidence="3" type="synonym">LOC116221936</name>
</gene>
<dbReference type="RefSeq" id="XP_031429080.1">
    <property type="nucleotide sequence ID" value="XM_031573220.2"/>
</dbReference>
<dbReference type="AlphaFoldDB" id="A0A6P8G0C8"/>
<evidence type="ECO:0000313" key="2">
    <source>
        <dbReference type="RefSeq" id="XP_031429080.1"/>
    </source>
</evidence>
<dbReference type="KEGG" id="char:116221936"/>
<dbReference type="OrthoDB" id="9942170at2759"/>
<name>A0A6P8G0C8_CLUHA</name>
<keyword evidence="1" id="KW-1185">Reference proteome</keyword>
<evidence type="ECO:0000313" key="1">
    <source>
        <dbReference type="Proteomes" id="UP000515152"/>
    </source>
</evidence>
<protein>
    <submittedName>
        <fullName evidence="2">Uncharacterized protein LOC116221801</fullName>
    </submittedName>
    <submittedName>
        <fullName evidence="3">Uncharacterized protein LOC116221936</fullName>
    </submittedName>
</protein>
<sequence>MIHSYRRTIRIFRMAAQPKIENPIKQRWNVRRIKENYVSGEHMAIDDLKKKHRNLYTAKNVAEPNKMTYINGYPVVPYYPRPVAFHCSRVSHVTTTDGMKCILDRKGFRRGDRRPGLLWWGTLIGENETLAAEQRYLEKLFPDRSPEERERQEPFLRKFSTSPVFKDWSRYGNFRFTFSLADVMKEYSTHFCGGEHPVLRVYETVIYKQEVMYVVLIHSPDVHDFDGYPELGDNDEGVCAYRDGEIIWRAQAISQTHCYRLTENRDDKQVSVGSGFKVFYVWDHVTLAFHMPEGKNLVFPLETLLQSLTACGGAVNSLNPVIGKVKAGKIVQEKKVKL</sequence>
<dbReference type="GeneID" id="116221801"/>
<accession>A0A6P8G0C8</accession>
<dbReference type="KEGG" id="char:116221801"/>
<dbReference type="Proteomes" id="UP000515152">
    <property type="component" value="Chromosome 9"/>
</dbReference>
<organism evidence="1 2">
    <name type="scientific">Clupea harengus</name>
    <name type="common">Atlantic herring</name>
    <dbReference type="NCBI Taxonomy" id="7950"/>
    <lineage>
        <taxon>Eukaryota</taxon>
        <taxon>Metazoa</taxon>
        <taxon>Chordata</taxon>
        <taxon>Craniata</taxon>
        <taxon>Vertebrata</taxon>
        <taxon>Euteleostomi</taxon>
        <taxon>Actinopterygii</taxon>
        <taxon>Neopterygii</taxon>
        <taxon>Teleostei</taxon>
        <taxon>Clupei</taxon>
        <taxon>Clupeiformes</taxon>
        <taxon>Clupeoidei</taxon>
        <taxon>Clupeidae</taxon>
        <taxon>Clupea</taxon>
    </lineage>
</organism>